<protein>
    <submittedName>
        <fullName evidence="2">Uncharacterized protein</fullName>
    </submittedName>
</protein>
<proteinExistence type="predicted"/>
<gene>
    <name evidence="2" type="ORF">ALC62_10193</name>
</gene>
<evidence type="ECO:0000313" key="3">
    <source>
        <dbReference type="Proteomes" id="UP000078542"/>
    </source>
</evidence>
<accession>A0A195CDX8</accession>
<name>A0A195CDX8_9HYME</name>
<reference evidence="2 3" key="1">
    <citation type="submission" date="2016-03" db="EMBL/GenBank/DDBJ databases">
        <title>Cyphomyrmex costatus WGS genome.</title>
        <authorList>
            <person name="Nygaard S."/>
            <person name="Hu H."/>
            <person name="Boomsma J."/>
            <person name="Zhang G."/>
        </authorList>
    </citation>
    <scope>NUCLEOTIDE SEQUENCE [LARGE SCALE GENOMIC DNA]</scope>
    <source>
        <strain evidence="2">MS0001</strain>
        <tissue evidence="2">Whole body</tissue>
    </source>
</reference>
<organism evidence="2 3">
    <name type="scientific">Cyphomyrmex costatus</name>
    <dbReference type="NCBI Taxonomy" id="456900"/>
    <lineage>
        <taxon>Eukaryota</taxon>
        <taxon>Metazoa</taxon>
        <taxon>Ecdysozoa</taxon>
        <taxon>Arthropoda</taxon>
        <taxon>Hexapoda</taxon>
        <taxon>Insecta</taxon>
        <taxon>Pterygota</taxon>
        <taxon>Neoptera</taxon>
        <taxon>Endopterygota</taxon>
        <taxon>Hymenoptera</taxon>
        <taxon>Apocrita</taxon>
        <taxon>Aculeata</taxon>
        <taxon>Formicoidea</taxon>
        <taxon>Formicidae</taxon>
        <taxon>Myrmicinae</taxon>
        <taxon>Cyphomyrmex</taxon>
    </lineage>
</organism>
<dbReference type="EMBL" id="KQ977876">
    <property type="protein sequence ID" value="KYM99079.1"/>
    <property type="molecule type" value="Genomic_DNA"/>
</dbReference>
<sequence length="121" mass="13223">MAYYEGTVVLRHCTLYMDESRASTPVHKIFSLELQRDILYGRHTEGSVRIPLSQRDVEGILVALVACNEQWPISTTGWNKLVMNDAVDASALPAPSPSSPSSSSPSPNCEAIPTPPGRVRE</sequence>
<dbReference type="Proteomes" id="UP000078542">
    <property type="component" value="Unassembled WGS sequence"/>
</dbReference>
<evidence type="ECO:0000256" key="1">
    <source>
        <dbReference type="SAM" id="MobiDB-lite"/>
    </source>
</evidence>
<evidence type="ECO:0000313" key="2">
    <source>
        <dbReference type="EMBL" id="KYM99079.1"/>
    </source>
</evidence>
<feature type="compositionally biased region" description="Low complexity" evidence="1">
    <location>
        <begin position="90"/>
        <end position="107"/>
    </location>
</feature>
<feature type="region of interest" description="Disordered" evidence="1">
    <location>
        <begin position="90"/>
        <end position="121"/>
    </location>
</feature>
<dbReference type="AlphaFoldDB" id="A0A195CDX8"/>
<keyword evidence="3" id="KW-1185">Reference proteome</keyword>